<feature type="transmembrane region" description="Helical" evidence="1">
    <location>
        <begin position="26"/>
        <end position="47"/>
    </location>
</feature>
<accession>A0ABW2CRV2</accession>
<feature type="transmembrane region" description="Helical" evidence="1">
    <location>
        <begin position="53"/>
        <end position="74"/>
    </location>
</feature>
<evidence type="ECO:0000313" key="3">
    <source>
        <dbReference type="Proteomes" id="UP001596380"/>
    </source>
</evidence>
<evidence type="ECO:0000313" key="2">
    <source>
        <dbReference type="EMBL" id="MFC6883620.1"/>
    </source>
</evidence>
<keyword evidence="1" id="KW-0812">Transmembrane</keyword>
<sequence>MPEQDHHRQPPGSEPLTARSPLRLRVILSSIALVAAVAAAAIFLVLGTSTAHWTVAAICLLIALIAVADLWTVIRRLRT</sequence>
<keyword evidence="1" id="KW-0472">Membrane</keyword>
<dbReference type="RefSeq" id="WP_160821234.1">
    <property type="nucleotide sequence ID" value="NZ_JBHSXE010000001.1"/>
</dbReference>
<reference evidence="3" key="1">
    <citation type="journal article" date="2019" name="Int. J. Syst. Evol. Microbiol.">
        <title>The Global Catalogue of Microorganisms (GCM) 10K type strain sequencing project: providing services to taxonomists for standard genome sequencing and annotation.</title>
        <authorList>
            <consortium name="The Broad Institute Genomics Platform"/>
            <consortium name="The Broad Institute Genome Sequencing Center for Infectious Disease"/>
            <person name="Wu L."/>
            <person name="Ma J."/>
        </authorList>
    </citation>
    <scope>NUCLEOTIDE SEQUENCE [LARGE SCALE GENOMIC DNA]</scope>
    <source>
        <strain evidence="3">JCM 3369</strain>
    </source>
</reference>
<proteinExistence type="predicted"/>
<keyword evidence="1" id="KW-1133">Transmembrane helix</keyword>
<dbReference type="Pfam" id="PF19870">
    <property type="entry name" value="DUF6343"/>
    <property type="match status" value="1"/>
</dbReference>
<protein>
    <submittedName>
        <fullName evidence="2">DUF6343 family protein</fullName>
    </submittedName>
</protein>
<name>A0ABW2CRV2_9ACTN</name>
<gene>
    <name evidence="2" type="ORF">ACFQKB_27940</name>
</gene>
<keyword evidence="3" id="KW-1185">Reference proteome</keyword>
<comment type="caution">
    <text evidence="2">The sequence shown here is derived from an EMBL/GenBank/DDBJ whole genome shotgun (WGS) entry which is preliminary data.</text>
</comment>
<dbReference type="EMBL" id="JBHSXS010000020">
    <property type="protein sequence ID" value="MFC6883620.1"/>
    <property type="molecule type" value="Genomic_DNA"/>
</dbReference>
<evidence type="ECO:0000256" key="1">
    <source>
        <dbReference type="SAM" id="Phobius"/>
    </source>
</evidence>
<dbReference type="Proteomes" id="UP001596380">
    <property type="component" value="Unassembled WGS sequence"/>
</dbReference>
<dbReference type="InterPro" id="IPR045924">
    <property type="entry name" value="DUF6343"/>
</dbReference>
<organism evidence="2 3">
    <name type="scientific">Actinomadura yumaensis</name>
    <dbReference type="NCBI Taxonomy" id="111807"/>
    <lineage>
        <taxon>Bacteria</taxon>
        <taxon>Bacillati</taxon>
        <taxon>Actinomycetota</taxon>
        <taxon>Actinomycetes</taxon>
        <taxon>Streptosporangiales</taxon>
        <taxon>Thermomonosporaceae</taxon>
        <taxon>Actinomadura</taxon>
    </lineage>
</organism>